<dbReference type="AlphaFoldDB" id="A0A3M8R5K9"/>
<organism evidence="2">
    <name type="scientific">Acidithiobacillus sulfuriphilus</name>
    <dbReference type="NCBI Taxonomy" id="1867749"/>
    <lineage>
        <taxon>Bacteria</taxon>
        <taxon>Pseudomonadati</taxon>
        <taxon>Pseudomonadota</taxon>
        <taxon>Acidithiobacillia</taxon>
        <taxon>Acidithiobacillales</taxon>
        <taxon>Acidithiobacillaceae</taxon>
        <taxon>Acidithiobacillus</taxon>
    </lineage>
</organism>
<comment type="caution">
    <text evidence="2">The sequence shown here is derived from an EMBL/GenBank/DDBJ whole genome shotgun (WGS) entry which is preliminary data.</text>
</comment>
<dbReference type="EMBL" id="RIZI01000155">
    <property type="protein sequence ID" value="RNF63759.1"/>
    <property type="molecule type" value="Genomic_DNA"/>
</dbReference>
<dbReference type="GO" id="GO:0005525">
    <property type="term" value="F:GTP binding"/>
    <property type="evidence" value="ECO:0007669"/>
    <property type="project" value="InterPro"/>
</dbReference>
<name>A0A3M8R5K9_9PROT</name>
<proteinExistence type="predicted"/>
<evidence type="ECO:0000313" key="2">
    <source>
        <dbReference type="EMBL" id="RNF63759.1"/>
    </source>
</evidence>
<dbReference type="InterPro" id="IPR004435">
    <property type="entry name" value="MobB_dom"/>
</dbReference>
<dbReference type="SUPFAM" id="SSF52540">
    <property type="entry name" value="P-loop containing nucleoside triphosphate hydrolases"/>
    <property type="match status" value="1"/>
</dbReference>
<dbReference type="Gene3D" id="3.40.50.300">
    <property type="entry name" value="P-loop containing nucleotide triphosphate hydrolases"/>
    <property type="match status" value="1"/>
</dbReference>
<dbReference type="PANTHER" id="PTHR40072:SF1">
    <property type="entry name" value="MOLYBDOPTERIN-GUANINE DINUCLEOTIDE BIOSYNTHESIS ADAPTER PROTEIN"/>
    <property type="match status" value="1"/>
</dbReference>
<evidence type="ECO:0000259" key="1">
    <source>
        <dbReference type="Pfam" id="PF03205"/>
    </source>
</evidence>
<gene>
    <name evidence="2" type="primary">mobB</name>
    <name evidence="2" type="ORF">EC580_06415</name>
</gene>
<dbReference type="CDD" id="cd03116">
    <property type="entry name" value="MobB"/>
    <property type="match status" value="1"/>
</dbReference>
<dbReference type="InterPro" id="IPR027417">
    <property type="entry name" value="P-loop_NTPase"/>
</dbReference>
<dbReference type="PANTHER" id="PTHR40072">
    <property type="entry name" value="MOLYBDOPTERIN-GUANINE DINUCLEOTIDE BIOSYNTHESIS ADAPTER PROTEIN-RELATED"/>
    <property type="match status" value="1"/>
</dbReference>
<dbReference type="NCBIfam" id="TIGR00176">
    <property type="entry name" value="mobB"/>
    <property type="match status" value="1"/>
</dbReference>
<dbReference type="RefSeq" id="WP_123103321.1">
    <property type="nucleotide sequence ID" value="NZ_CP127527.1"/>
</dbReference>
<protein>
    <submittedName>
        <fullName evidence="2">Molybdopterin-guanine dinucleotide biosynthesis protein B</fullName>
    </submittedName>
</protein>
<dbReference type="InterPro" id="IPR052539">
    <property type="entry name" value="MGD_biosynthesis_adapter"/>
</dbReference>
<reference evidence="2" key="1">
    <citation type="submission" date="2018-10" db="EMBL/GenBank/DDBJ databases">
        <title>Acidithiobacillus sulfuriphilus sp. nov.: an extremely acidophilic sulfur-oxidizing chemolithotroph isolated from a neutral pH environment.</title>
        <authorList>
            <person name="Falagan C."/>
            <person name="Moya-Beltran A."/>
            <person name="Quatrini R."/>
            <person name="Johnson D.B."/>
        </authorList>
    </citation>
    <scope>NUCLEOTIDE SEQUENCE [LARGE SCALE GENOMIC DNA]</scope>
    <source>
        <strain evidence="2">CJ-2</strain>
    </source>
</reference>
<sequence length="172" mass="18735">MIALGIVGYSGSGKTTLLCAVLPLLRQKGMRLAAVKSTHHDVEWDQPGKDSYRLREAGAETVLLTGPQRWFMARQAPVAAGLGELLEALDPATDLALVEGWKALPIPKIEVHRPAHGKALLAPGDARILAVASDGPIPGDRRRLDLNAPRSVAEFIWHWYSKEQANGPLRQR</sequence>
<feature type="domain" description="Molybdopterin-guanine dinucleotide biosynthesis protein B (MobB)" evidence="1">
    <location>
        <begin position="4"/>
        <end position="134"/>
    </location>
</feature>
<dbReference type="Pfam" id="PF03205">
    <property type="entry name" value="MobB"/>
    <property type="match status" value="1"/>
</dbReference>
<accession>A0A3M8R5K9</accession>
<dbReference type="GO" id="GO:0006777">
    <property type="term" value="P:Mo-molybdopterin cofactor biosynthetic process"/>
    <property type="evidence" value="ECO:0007669"/>
    <property type="project" value="InterPro"/>
</dbReference>
<dbReference type="OrthoDB" id="9804758at2"/>